<feature type="compositionally biased region" description="Basic residues" evidence="1">
    <location>
        <begin position="89"/>
        <end position="99"/>
    </location>
</feature>
<dbReference type="Proteomes" id="UP001222325">
    <property type="component" value="Unassembled WGS sequence"/>
</dbReference>
<organism evidence="2 3">
    <name type="scientific">Mycena belliarum</name>
    <dbReference type="NCBI Taxonomy" id="1033014"/>
    <lineage>
        <taxon>Eukaryota</taxon>
        <taxon>Fungi</taxon>
        <taxon>Dikarya</taxon>
        <taxon>Basidiomycota</taxon>
        <taxon>Agaricomycotina</taxon>
        <taxon>Agaricomycetes</taxon>
        <taxon>Agaricomycetidae</taxon>
        <taxon>Agaricales</taxon>
        <taxon>Marasmiineae</taxon>
        <taxon>Mycenaceae</taxon>
        <taxon>Mycena</taxon>
    </lineage>
</organism>
<keyword evidence="3" id="KW-1185">Reference proteome</keyword>
<name>A0AAD6U1F7_9AGAR</name>
<evidence type="ECO:0000256" key="1">
    <source>
        <dbReference type="SAM" id="MobiDB-lite"/>
    </source>
</evidence>
<protein>
    <submittedName>
        <fullName evidence="2">Uncharacterized protein</fullName>
    </submittedName>
</protein>
<reference evidence="2" key="1">
    <citation type="submission" date="2023-03" db="EMBL/GenBank/DDBJ databases">
        <title>Massive genome expansion in bonnet fungi (Mycena s.s.) driven by repeated elements and novel gene families across ecological guilds.</title>
        <authorList>
            <consortium name="Lawrence Berkeley National Laboratory"/>
            <person name="Harder C.B."/>
            <person name="Miyauchi S."/>
            <person name="Viragh M."/>
            <person name="Kuo A."/>
            <person name="Thoen E."/>
            <person name="Andreopoulos B."/>
            <person name="Lu D."/>
            <person name="Skrede I."/>
            <person name="Drula E."/>
            <person name="Henrissat B."/>
            <person name="Morin E."/>
            <person name="Kohler A."/>
            <person name="Barry K."/>
            <person name="LaButti K."/>
            <person name="Morin E."/>
            <person name="Salamov A."/>
            <person name="Lipzen A."/>
            <person name="Mereny Z."/>
            <person name="Hegedus B."/>
            <person name="Baldrian P."/>
            <person name="Stursova M."/>
            <person name="Weitz H."/>
            <person name="Taylor A."/>
            <person name="Grigoriev I.V."/>
            <person name="Nagy L.G."/>
            <person name="Martin F."/>
            <person name="Kauserud H."/>
        </authorList>
    </citation>
    <scope>NUCLEOTIDE SEQUENCE</scope>
    <source>
        <strain evidence="2">CBHHK173m</strain>
    </source>
</reference>
<evidence type="ECO:0000313" key="2">
    <source>
        <dbReference type="EMBL" id="KAJ7083609.1"/>
    </source>
</evidence>
<gene>
    <name evidence="2" type="ORF">B0H15DRAFT_850126</name>
</gene>
<feature type="region of interest" description="Disordered" evidence="1">
    <location>
        <begin position="89"/>
        <end position="112"/>
    </location>
</feature>
<dbReference type="AlphaFoldDB" id="A0AAD6U1F7"/>
<proteinExistence type="predicted"/>
<accession>A0AAD6U1F7</accession>
<sequence>MSASSARLLVCELAQCTSSAFAGSLSLSRSRGDVGSAVRLGNMSKSGSMRVSSGRRFVEPKSGQCSLCVHLAPGSCDSYCLHLWRRAGRGGGCKGRRCGPQRGRWAREGQFE</sequence>
<evidence type="ECO:0000313" key="3">
    <source>
        <dbReference type="Proteomes" id="UP001222325"/>
    </source>
</evidence>
<dbReference type="EMBL" id="JARJCN010000040">
    <property type="protein sequence ID" value="KAJ7083609.1"/>
    <property type="molecule type" value="Genomic_DNA"/>
</dbReference>
<comment type="caution">
    <text evidence="2">The sequence shown here is derived from an EMBL/GenBank/DDBJ whole genome shotgun (WGS) entry which is preliminary data.</text>
</comment>